<protein>
    <submittedName>
        <fullName evidence="1">Uncharacterized protein</fullName>
    </submittedName>
</protein>
<evidence type="ECO:0000313" key="1">
    <source>
        <dbReference type="EMBL" id="DAE20542.1"/>
    </source>
</evidence>
<organism evidence="1">
    <name type="scientific">Caudovirales sp. ctSH72</name>
    <dbReference type="NCBI Taxonomy" id="2826773"/>
    <lineage>
        <taxon>Viruses</taxon>
        <taxon>Duplodnaviria</taxon>
        <taxon>Heunggongvirae</taxon>
        <taxon>Uroviricota</taxon>
        <taxon>Caudoviricetes</taxon>
    </lineage>
</organism>
<name>A0A8S5QMS4_9CAUD</name>
<sequence length="79" mass="9505">MTKEMVFIVIDGIDMRAYTREDKAKECYEKIVKERWWNCDKYSHGLDDYGRKLDTALLENYTSINGRTIIMRAMFLERD</sequence>
<proteinExistence type="predicted"/>
<dbReference type="EMBL" id="BK015697">
    <property type="protein sequence ID" value="DAE20542.1"/>
    <property type="molecule type" value="Genomic_DNA"/>
</dbReference>
<reference evidence="1" key="1">
    <citation type="journal article" date="2021" name="Proc. Natl. Acad. Sci. U.S.A.">
        <title>A Catalog of Tens of Thousands of Viruses from Human Metagenomes Reveals Hidden Associations with Chronic Diseases.</title>
        <authorList>
            <person name="Tisza M.J."/>
            <person name="Buck C.B."/>
        </authorList>
    </citation>
    <scope>NUCLEOTIDE SEQUENCE</scope>
    <source>
        <strain evidence="1">CtSH72</strain>
    </source>
</reference>
<accession>A0A8S5QMS4</accession>